<dbReference type="PANTHER" id="PTHR16254:SF14">
    <property type="entry name" value="TRANSMEMBRANE AND COILED-COIL DOMAIN-CONTAINING PROTEIN 3"/>
    <property type="match status" value="1"/>
</dbReference>
<dbReference type="GO" id="GO:0015386">
    <property type="term" value="F:potassium:proton antiporter activity"/>
    <property type="evidence" value="ECO:0007669"/>
    <property type="project" value="InterPro"/>
</dbReference>
<comment type="subcellular location">
    <subcellularLocation>
        <location evidence="1">Membrane</location>
        <topology evidence="1">Multi-pass membrane protein</topology>
    </subcellularLocation>
</comment>
<keyword evidence="4 10" id="KW-0812">Transmembrane</keyword>
<keyword evidence="7" id="KW-0406">Ion transport</keyword>
<dbReference type="PANTHER" id="PTHR16254">
    <property type="entry name" value="POTASSIUM/PROTON ANTIPORTER-RELATED"/>
    <property type="match status" value="1"/>
</dbReference>
<feature type="transmembrane region" description="Helical" evidence="10">
    <location>
        <begin position="81"/>
        <end position="104"/>
    </location>
</feature>
<evidence type="ECO:0000256" key="5">
    <source>
        <dbReference type="ARBA" id="ARBA00022729"/>
    </source>
</evidence>
<feature type="transmembrane region" description="Helical" evidence="10">
    <location>
        <begin position="142"/>
        <end position="162"/>
    </location>
</feature>
<sequence length="213" mass="22013">MSAAGAAVEAATATAHHRSVLQAADVDVEGTGGNGGLSQTELLQHALRHNIESCLNVFVALFLCSTALIISPVFLWQHVRVLAIGTAVVMAAKTALVAATVSWFGHSWRASLAVGLTMGHVGEFSFVLLSTSTHLKILPPPVYQMLLGITALSLLATPLVIITTRRLLRSAAAGGDPLFGPVHLFTAANGGSGSGKPLRGSDRATGGTPHPRN</sequence>
<name>A0A7R9Z8Y9_9CHLO</name>
<evidence type="ECO:0000313" key="12">
    <source>
        <dbReference type="EMBL" id="CAD8311156.1"/>
    </source>
</evidence>
<feature type="domain" description="Cation/H+ exchanger transmembrane" evidence="11">
    <location>
        <begin position="44"/>
        <end position="160"/>
    </location>
</feature>
<dbReference type="GO" id="GO:0016020">
    <property type="term" value="C:membrane"/>
    <property type="evidence" value="ECO:0007669"/>
    <property type="project" value="UniProtKB-SubCell"/>
</dbReference>
<reference evidence="12" key="1">
    <citation type="submission" date="2021-01" db="EMBL/GenBank/DDBJ databases">
        <authorList>
            <person name="Corre E."/>
            <person name="Pelletier E."/>
            <person name="Niang G."/>
            <person name="Scheremetjew M."/>
            <person name="Finn R."/>
            <person name="Kale V."/>
            <person name="Holt S."/>
            <person name="Cochrane G."/>
            <person name="Meng A."/>
            <person name="Brown T."/>
            <person name="Cohen L."/>
        </authorList>
    </citation>
    <scope>NUCLEOTIDE SEQUENCE</scope>
    <source>
        <strain evidence="12">CCMP219</strain>
    </source>
</reference>
<keyword evidence="5" id="KW-0732">Signal</keyword>
<evidence type="ECO:0000256" key="9">
    <source>
        <dbReference type="SAM" id="MobiDB-lite"/>
    </source>
</evidence>
<organism evidence="12">
    <name type="scientific">Chlamydomonas euryale</name>
    <dbReference type="NCBI Taxonomy" id="1486919"/>
    <lineage>
        <taxon>Eukaryota</taxon>
        <taxon>Viridiplantae</taxon>
        <taxon>Chlorophyta</taxon>
        <taxon>core chlorophytes</taxon>
        <taxon>Chlorophyceae</taxon>
        <taxon>CS clade</taxon>
        <taxon>Chlamydomonadales</taxon>
        <taxon>Chlamydomonadaceae</taxon>
        <taxon>Chlamydomonas</taxon>
    </lineage>
</organism>
<keyword evidence="8 10" id="KW-0472">Membrane</keyword>
<dbReference type="InterPro" id="IPR006153">
    <property type="entry name" value="Cation/H_exchanger_TM"/>
</dbReference>
<keyword evidence="6 10" id="KW-1133">Transmembrane helix</keyword>
<gene>
    <name evidence="12" type="ORF">CEUR00632_LOCUS21060</name>
</gene>
<evidence type="ECO:0000256" key="6">
    <source>
        <dbReference type="ARBA" id="ARBA00022989"/>
    </source>
</evidence>
<evidence type="ECO:0000256" key="3">
    <source>
        <dbReference type="ARBA" id="ARBA00022449"/>
    </source>
</evidence>
<evidence type="ECO:0000256" key="7">
    <source>
        <dbReference type="ARBA" id="ARBA00023065"/>
    </source>
</evidence>
<feature type="transmembrane region" description="Helical" evidence="10">
    <location>
        <begin position="111"/>
        <end position="130"/>
    </location>
</feature>
<evidence type="ECO:0000256" key="4">
    <source>
        <dbReference type="ARBA" id="ARBA00022692"/>
    </source>
</evidence>
<dbReference type="Pfam" id="PF00999">
    <property type="entry name" value="Na_H_Exchanger"/>
    <property type="match status" value="1"/>
</dbReference>
<accession>A0A7R9Z8Y9</accession>
<feature type="transmembrane region" description="Helical" evidence="10">
    <location>
        <begin position="54"/>
        <end position="75"/>
    </location>
</feature>
<dbReference type="EMBL" id="HBEC01045177">
    <property type="protein sequence ID" value="CAD8311156.1"/>
    <property type="molecule type" value="Transcribed_RNA"/>
</dbReference>
<dbReference type="InterPro" id="IPR045158">
    <property type="entry name" value="KEA4/5/6-like"/>
</dbReference>
<feature type="region of interest" description="Disordered" evidence="9">
    <location>
        <begin position="190"/>
        <end position="213"/>
    </location>
</feature>
<keyword evidence="3" id="KW-0050">Antiport</keyword>
<dbReference type="Gene3D" id="1.20.1530.20">
    <property type="match status" value="1"/>
</dbReference>
<evidence type="ECO:0000256" key="2">
    <source>
        <dbReference type="ARBA" id="ARBA00022448"/>
    </source>
</evidence>
<evidence type="ECO:0000256" key="8">
    <source>
        <dbReference type="ARBA" id="ARBA00023136"/>
    </source>
</evidence>
<evidence type="ECO:0000256" key="10">
    <source>
        <dbReference type="SAM" id="Phobius"/>
    </source>
</evidence>
<evidence type="ECO:0000259" key="11">
    <source>
        <dbReference type="Pfam" id="PF00999"/>
    </source>
</evidence>
<dbReference type="AlphaFoldDB" id="A0A7R9Z8Y9"/>
<keyword evidence="2" id="KW-0813">Transport</keyword>
<protein>
    <recommendedName>
        <fullName evidence="11">Cation/H+ exchanger transmembrane domain-containing protein</fullName>
    </recommendedName>
</protein>
<dbReference type="InterPro" id="IPR038770">
    <property type="entry name" value="Na+/solute_symporter_sf"/>
</dbReference>
<proteinExistence type="predicted"/>
<evidence type="ECO:0000256" key="1">
    <source>
        <dbReference type="ARBA" id="ARBA00004141"/>
    </source>
</evidence>